<comment type="similarity">
    <text evidence="6">Belongs to the Hyccin family.</text>
</comment>
<dbReference type="EnsemblPlants" id="OB03G39340.1">
    <property type="protein sequence ID" value="OB03G39340.1"/>
    <property type="gene ID" value="OB03G39340"/>
</dbReference>
<evidence type="ECO:0000313" key="9">
    <source>
        <dbReference type="Proteomes" id="UP000006038"/>
    </source>
</evidence>
<evidence type="ECO:0000256" key="6">
    <source>
        <dbReference type="ARBA" id="ARBA00034482"/>
    </source>
</evidence>
<dbReference type="Proteomes" id="UP000006038">
    <property type="component" value="Chromosome 3"/>
</dbReference>
<keyword evidence="5" id="KW-0472">Membrane</keyword>
<keyword evidence="9" id="KW-1185">Reference proteome</keyword>
<dbReference type="InterPro" id="IPR018619">
    <property type="entry name" value="Hyccin"/>
</dbReference>
<comment type="subcellular location">
    <subcellularLocation>
        <location evidence="1">Cell membrane</location>
    </subcellularLocation>
    <subcellularLocation>
        <location evidence="2">Cytoplasm</location>
        <location evidence="2">Cytosol</location>
    </subcellularLocation>
</comment>
<name>J3LSA8_ORYBR</name>
<keyword evidence="3" id="KW-1003">Cell membrane</keyword>
<dbReference type="PANTHER" id="PTHR31220">
    <property type="entry name" value="HYCCIN RELATED"/>
    <property type="match status" value="1"/>
</dbReference>
<sequence>RGARRRRTLPRAGAPPHHARHPPRPDRRGRAGALPRQARPHAALLQDGLLRVLRRLGREPQQAGRQAARRVCLRARSRRRRRRQPPAEEKWRRVPLPWELFQPAMRIMAHCLLGPTNSDELKAQAARAAECLYWRAAETMDARALLATRSLVRLSQMTEEPIPEPSFSGGMENMAELEAMRANILSTKN</sequence>
<evidence type="ECO:0000256" key="4">
    <source>
        <dbReference type="ARBA" id="ARBA00022490"/>
    </source>
</evidence>
<feature type="region of interest" description="Disordered" evidence="7">
    <location>
        <begin position="1"/>
        <end position="40"/>
    </location>
</feature>
<reference evidence="8" key="2">
    <citation type="submission" date="2013-04" db="UniProtKB">
        <authorList>
            <consortium name="EnsemblPlants"/>
        </authorList>
    </citation>
    <scope>IDENTIFICATION</scope>
</reference>
<protein>
    <submittedName>
        <fullName evidence="8">Uncharacterized protein</fullName>
    </submittedName>
</protein>
<dbReference type="AlphaFoldDB" id="J3LSA8"/>
<dbReference type="STRING" id="4533.J3LSA8"/>
<dbReference type="GO" id="GO:0005829">
    <property type="term" value="C:cytosol"/>
    <property type="evidence" value="ECO:0007669"/>
    <property type="project" value="UniProtKB-SubCell"/>
</dbReference>
<evidence type="ECO:0000256" key="3">
    <source>
        <dbReference type="ARBA" id="ARBA00022475"/>
    </source>
</evidence>
<evidence type="ECO:0000313" key="8">
    <source>
        <dbReference type="EnsemblPlants" id="OB03G39340.1"/>
    </source>
</evidence>
<accession>J3LSA8</accession>
<keyword evidence="4" id="KW-0963">Cytoplasm</keyword>
<dbReference type="GO" id="GO:0072659">
    <property type="term" value="P:protein localization to plasma membrane"/>
    <property type="evidence" value="ECO:0007669"/>
    <property type="project" value="TreeGrafter"/>
</dbReference>
<reference evidence="8" key="1">
    <citation type="journal article" date="2013" name="Nat. Commun.">
        <title>Whole-genome sequencing of Oryza brachyantha reveals mechanisms underlying Oryza genome evolution.</title>
        <authorList>
            <person name="Chen J."/>
            <person name="Huang Q."/>
            <person name="Gao D."/>
            <person name="Wang J."/>
            <person name="Lang Y."/>
            <person name="Liu T."/>
            <person name="Li B."/>
            <person name="Bai Z."/>
            <person name="Luis Goicoechea J."/>
            <person name="Liang C."/>
            <person name="Chen C."/>
            <person name="Zhang W."/>
            <person name="Sun S."/>
            <person name="Liao Y."/>
            <person name="Zhang X."/>
            <person name="Yang L."/>
            <person name="Song C."/>
            <person name="Wang M."/>
            <person name="Shi J."/>
            <person name="Liu G."/>
            <person name="Liu J."/>
            <person name="Zhou H."/>
            <person name="Zhou W."/>
            <person name="Yu Q."/>
            <person name="An N."/>
            <person name="Chen Y."/>
            <person name="Cai Q."/>
            <person name="Wang B."/>
            <person name="Liu B."/>
            <person name="Min J."/>
            <person name="Huang Y."/>
            <person name="Wu H."/>
            <person name="Li Z."/>
            <person name="Zhang Y."/>
            <person name="Yin Y."/>
            <person name="Song W."/>
            <person name="Jiang J."/>
            <person name="Jackson S.A."/>
            <person name="Wing R.A."/>
            <person name="Wang J."/>
            <person name="Chen M."/>
        </authorList>
    </citation>
    <scope>NUCLEOTIDE SEQUENCE [LARGE SCALE GENOMIC DNA]</scope>
    <source>
        <strain evidence="8">cv. IRGC 101232</strain>
    </source>
</reference>
<dbReference type="GO" id="GO:0005886">
    <property type="term" value="C:plasma membrane"/>
    <property type="evidence" value="ECO:0007669"/>
    <property type="project" value="UniProtKB-SubCell"/>
</dbReference>
<dbReference type="GO" id="GO:0046854">
    <property type="term" value="P:phosphatidylinositol phosphate biosynthetic process"/>
    <property type="evidence" value="ECO:0007669"/>
    <property type="project" value="TreeGrafter"/>
</dbReference>
<organism evidence="8">
    <name type="scientific">Oryza brachyantha</name>
    <name type="common">malo sina</name>
    <dbReference type="NCBI Taxonomy" id="4533"/>
    <lineage>
        <taxon>Eukaryota</taxon>
        <taxon>Viridiplantae</taxon>
        <taxon>Streptophyta</taxon>
        <taxon>Embryophyta</taxon>
        <taxon>Tracheophyta</taxon>
        <taxon>Spermatophyta</taxon>
        <taxon>Magnoliopsida</taxon>
        <taxon>Liliopsida</taxon>
        <taxon>Poales</taxon>
        <taxon>Poaceae</taxon>
        <taxon>BOP clade</taxon>
        <taxon>Oryzoideae</taxon>
        <taxon>Oryzeae</taxon>
        <taxon>Oryzinae</taxon>
        <taxon>Oryza</taxon>
    </lineage>
</organism>
<evidence type="ECO:0000256" key="1">
    <source>
        <dbReference type="ARBA" id="ARBA00004236"/>
    </source>
</evidence>
<evidence type="ECO:0000256" key="7">
    <source>
        <dbReference type="SAM" id="MobiDB-lite"/>
    </source>
</evidence>
<evidence type="ECO:0000256" key="5">
    <source>
        <dbReference type="ARBA" id="ARBA00023136"/>
    </source>
</evidence>
<evidence type="ECO:0000256" key="2">
    <source>
        <dbReference type="ARBA" id="ARBA00004514"/>
    </source>
</evidence>
<dbReference type="Gramene" id="OB03G39340.1">
    <property type="protein sequence ID" value="OB03G39340.1"/>
    <property type="gene ID" value="OB03G39340"/>
</dbReference>
<dbReference type="eggNOG" id="KOG4688">
    <property type="taxonomic scope" value="Eukaryota"/>
</dbReference>
<proteinExistence type="inferred from homology"/>
<dbReference type="PANTHER" id="PTHR31220:SF10">
    <property type="entry name" value="HYCCIN"/>
    <property type="match status" value="1"/>
</dbReference>
<dbReference type="HOGENOM" id="CLU_1437929_0_0_1"/>